<dbReference type="eggNOG" id="COG3706">
    <property type="taxonomic scope" value="Bacteria"/>
</dbReference>
<dbReference type="PRINTS" id="PR00344">
    <property type="entry name" value="BCTRLSENSOR"/>
</dbReference>
<dbReference type="SUPFAM" id="SSF55874">
    <property type="entry name" value="ATPase domain of HSP90 chaperone/DNA topoisomerase II/histidine kinase"/>
    <property type="match status" value="1"/>
</dbReference>
<evidence type="ECO:0000256" key="5">
    <source>
        <dbReference type="ARBA" id="ARBA00022741"/>
    </source>
</evidence>
<dbReference type="OrthoDB" id="9794419at2"/>
<dbReference type="Gene3D" id="3.30.565.10">
    <property type="entry name" value="Histidine kinase-like ATPase, C-terminal domain"/>
    <property type="match status" value="1"/>
</dbReference>
<evidence type="ECO:0000256" key="9">
    <source>
        <dbReference type="SAM" id="Phobius"/>
    </source>
</evidence>
<keyword evidence="3" id="KW-0597">Phosphoprotein</keyword>
<evidence type="ECO:0000313" key="11">
    <source>
        <dbReference type="EMBL" id="ABB44243.1"/>
    </source>
</evidence>
<sequence>MQKNISLKSLIYKSYLSSALVPVFAIELVLLLLYFGVTFFISQKSQDILLDEAKLALNEIASREAGHIDMLFSEVKRDMAILKRDHERFFTLNECSSQKVKAEFGRHKNGALYKLVDNGGSSIYAPKDFDATPKNLKKIECSEFIDPLMKSIVDTNPIITQAYINTYDKINRLYPFMSDAATQYGAELDATSYNFYYLADANYNPKRKDVWTSAYLDPAGQGWMISIIAPIYNGNFLEGVSGLDVTIDSLIKNVLSLDIPWSGSAFLIDKDGTIIAMPKRIEELFSIKELKGHTYTSTISTTIEKPKEFNLLKNSKEMESFFKKATPIDKFTIKGANYIISQKIIPQTNWRLMVVVDEFIIYRPIMEFKSQAQIIGYVVIALMIFFYLIFFIYLMRKSNAISEYIAKPINELSTLTSNLGTKPNTQLRETGNIEEIYKLVQNFNTLSNELDDRTNAYIESQMREKMKEKEALSAYREGLLESAGGYLHNVGNSLAILDSKLFVLKSSASSLQKSELGFNKVIEMVQNSHAKGEEKVSMEVFLEAFKEALSDDITSEILDVVDGIERVKNHASEMIKDQQDRLANRDGSENYVYSFSLNKMLSELIEDYSLEFFRFNISIKVHENDEVVVQIMKYRLQSGVANVIKNAIESISLSKNSGNGIIDITIKREKNMVLLIVQDNGCGVARDDIDKIFGFGYTTKKGGSGFGLHTLNNFLNSIGGTINITNNESENGATLMMEIPINE</sequence>
<organism evidence="11 12">
    <name type="scientific">Sulfurimonas denitrificans (strain ATCC 33889 / DSM 1251)</name>
    <name type="common">Thiomicrospira denitrificans (strain ATCC 33889 / DSM 1251)</name>
    <dbReference type="NCBI Taxonomy" id="326298"/>
    <lineage>
        <taxon>Bacteria</taxon>
        <taxon>Pseudomonadati</taxon>
        <taxon>Campylobacterota</taxon>
        <taxon>Epsilonproteobacteria</taxon>
        <taxon>Campylobacterales</taxon>
        <taxon>Sulfurimonadaceae</taxon>
        <taxon>Sulfurimonas</taxon>
    </lineage>
</organism>
<evidence type="ECO:0000256" key="8">
    <source>
        <dbReference type="ARBA" id="ARBA00023012"/>
    </source>
</evidence>
<keyword evidence="9" id="KW-0812">Transmembrane</keyword>
<dbReference type="PROSITE" id="PS50109">
    <property type="entry name" value="HIS_KIN"/>
    <property type="match status" value="1"/>
</dbReference>
<dbReference type="GO" id="GO:0004673">
    <property type="term" value="F:protein histidine kinase activity"/>
    <property type="evidence" value="ECO:0007669"/>
    <property type="project" value="UniProtKB-EC"/>
</dbReference>
<dbReference type="InterPro" id="IPR004358">
    <property type="entry name" value="Sig_transdc_His_kin-like_C"/>
</dbReference>
<dbReference type="AlphaFoldDB" id="Q30RY8"/>
<dbReference type="Proteomes" id="UP000002714">
    <property type="component" value="Chromosome"/>
</dbReference>
<evidence type="ECO:0000256" key="3">
    <source>
        <dbReference type="ARBA" id="ARBA00022553"/>
    </source>
</evidence>
<dbReference type="GO" id="GO:0000160">
    <property type="term" value="P:phosphorelay signal transduction system"/>
    <property type="evidence" value="ECO:0007669"/>
    <property type="project" value="UniProtKB-KW"/>
</dbReference>
<evidence type="ECO:0000256" key="6">
    <source>
        <dbReference type="ARBA" id="ARBA00022777"/>
    </source>
</evidence>
<evidence type="ECO:0000256" key="7">
    <source>
        <dbReference type="ARBA" id="ARBA00022840"/>
    </source>
</evidence>
<keyword evidence="9" id="KW-1133">Transmembrane helix</keyword>
<evidence type="ECO:0000256" key="2">
    <source>
        <dbReference type="ARBA" id="ARBA00012438"/>
    </source>
</evidence>
<keyword evidence="5" id="KW-0547">Nucleotide-binding</keyword>
<dbReference type="Pfam" id="PF02518">
    <property type="entry name" value="HATPase_c"/>
    <property type="match status" value="1"/>
</dbReference>
<keyword evidence="4 11" id="KW-0808">Transferase</keyword>
<dbReference type="EC" id="2.7.13.3" evidence="2"/>
<keyword evidence="12" id="KW-1185">Reference proteome</keyword>
<dbReference type="InterPro" id="IPR005467">
    <property type="entry name" value="His_kinase_dom"/>
</dbReference>
<evidence type="ECO:0000259" key="10">
    <source>
        <dbReference type="PROSITE" id="PS50109"/>
    </source>
</evidence>
<feature type="transmembrane region" description="Helical" evidence="9">
    <location>
        <begin position="374"/>
        <end position="394"/>
    </location>
</feature>
<keyword evidence="8" id="KW-0902">Two-component regulatory system</keyword>
<protein>
    <recommendedName>
        <fullName evidence="2">histidine kinase</fullName>
        <ecNumber evidence="2">2.7.13.3</ecNumber>
    </recommendedName>
</protein>
<dbReference type="RefSeq" id="WP_011372595.1">
    <property type="nucleotide sequence ID" value="NC_007575.1"/>
</dbReference>
<reference evidence="11 12" key="1">
    <citation type="journal article" date="2008" name="Appl. Environ. Microbiol.">
        <title>Genome of the epsilonproteobacterial chemolithoautotroph Sulfurimonas denitrificans.</title>
        <authorList>
            <person name="Sievert S.M."/>
            <person name="Scott K.M."/>
            <person name="Klotz M.G."/>
            <person name="Chain P.S.G."/>
            <person name="Hauser L.J."/>
            <person name="Hemp J."/>
            <person name="Huegler M."/>
            <person name="Land M."/>
            <person name="Lapidus A."/>
            <person name="Larimer F.W."/>
            <person name="Lucas S."/>
            <person name="Malfatti S.A."/>
            <person name="Meyer F."/>
            <person name="Paulsen I.T."/>
            <person name="Ren Q."/>
            <person name="Simon J."/>
            <person name="Bailey K."/>
            <person name="Diaz E."/>
            <person name="Fitzpatrick K.A."/>
            <person name="Glover B."/>
            <person name="Gwatney N."/>
            <person name="Korajkic A."/>
            <person name="Long A."/>
            <person name="Mobberley J.M."/>
            <person name="Pantry S.N."/>
            <person name="Pazder G."/>
            <person name="Peterson S."/>
            <person name="Quintanilla J.D."/>
            <person name="Sprinkle R."/>
            <person name="Stephens J."/>
            <person name="Thomas P."/>
            <person name="Vaughn R."/>
            <person name="Weber M.J."/>
            <person name="Wooten L.L."/>
        </authorList>
    </citation>
    <scope>NUCLEOTIDE SEQUENCE [LARGE SCALE GENOMIC DNA]</scope>
    <source>
        <strain evidence="12">ATCC 33889 / DSM 1251</strain>
    </source>
</reference>
<dbReference type="KEGG" id="tdn:Suden_0965"/>
<dbReference type="PANTHER" id="PTHR43065">
    <property type="entry name" value="SENSOR HISTIDINE KINASE"/>
    <property type="match status" value="1"/>
</dbReference>
<evidence type="ECO:0000256" key="1">
    <source>
        <dbReference type="ARBA" id="ARBA00000085"/>
    </source>
</evidence>
<evidence type="ECO:0000256" key="4">
    <source>
        <dbReference type="ARBA" id="ARBA00022679"/>
    </source>
</evidence>
<dbReference type="GO" id="GO:0005524">
    <property type="term" value="F:ATP binding"/>
    <property type="evidence" value="ECO:0007669"/>
    <property type="project" value="UniProtKB-KW"/>
</dbReference>
<evidence type="ECO:0000313" key="12">
    <source>
        <dbReference type="Proteomes" id="UP000002714"/>
    </source>
</evidence>
<keyword evidence="9" id="KW-0472">Membrane</keyword>
<dbReference type="PANTHER" id="PTHR43065:SF10">
    <property type="entry name" value="PEROXIDE STRESS-ACTIVATED HISTIDINE KINASE MAK3"/>
    <property type="match status" value="1"/>
</dbReference>
<feature type="transmembrane region" description="Helical" evidence="9">
    <location>
        <begin position="20"/>
        <end position="41"/>
    </location>
</feature>
<dbReference type="EMBL" id="CP000153">
    <property type="protein sequence ID" value="ABB44243.1"/>
    <property type="molecule type" value="Genomic_DNA"/>
</dbReference>
<comment type="catalytic activity">
    <reaction evidence="1">
        <text>ATP + protein L-histidine = ADP + protein N-phospho-L-histidine.</text>
        <dbReference type="EC" id="2.7.13.3"/>
    </reaction>
</comment>
<dbReference type="STRING" id="326298.Suden_0965"/>
<dbReference type="InterPro" id="IPR003594">
    <property type="entry name" value="HATPase_dom"/>
</dbReference>
<keyword evidence="6 11" id="KW-0418">Kinase</keyword>
<keyword evidence="7" id="KW-0067">ATP-binding</keyword>
<feature type="domain" description="Histidine kinase" evidence="10">
    <location>
        <begin position="548"/>
        <end position="743"/>
    </location>
</feature>
<name>Q30RY8_SULDN</name>
<accession>Q30RY8</accession>
<dbReference type="SMART" id="SM00387">
    <property type="entry name" value="HATPase_c"/>
    <property type="match status" value="1"/>
</dbReference>
<dbReference type="InterPro" id="IPR036890">
    <property type="entry name" value="HATPase_C_sf"/>
</dbReference>
<proteinExistence type="predicted"/>
<dbReference type="HOGENOM" id="CLU_000445_114_13_7"/>
<dbReference type="eggNOG" id="COG3852">
    <property type="taxonomic scope" value="Bacteria"/>
</dbReference>
<gene>
    <name evidence="11" type="ordered locus">Suden_0965</name>
</gene>
<dbReference type="Gene3D" id="3.30.450.20">
    <property type="entry name" value="PAS domain"/>
    <property type="match status" value="2"/>
</dbReference>